<keyword evidence="10" id="KW-1185">Reference proteome</keyword>
<keyword evidence="2 7" id="KW-0929">Antimicrobial</keyword>
<reference evidence="9 10" key="1">
    <citation type="submission" date="2016-10" db="EMBL/GenBank/DDBJ databases">
        <authorList>
            <person name="Varghese N."/>
            <person name="Submissions S."/>
        </authorList>
    </citation>
    <scope>NUCLEOTIDE SEQUENCE [LARGE SCALE GENOMIC DNA]</scope>
    <source>
        <strain evidence="9 10">DSM 26672</strain>
    </source>
</reference>
<dbReference type="InterPro" id="IPR002196">
    <property type="entry name" value="Glyco_hydro_24"/>
</dbReference>
<dbReference type="EMBL" id="FNBZ01000007">
    <property type="protein sequence ID" value="SDH21925.1"/>
    <property type="molecule type" value="Genomic_DNA"/>
</dbReference>
<dbReference type="CDD" id="cd00737">
    <property type="entry name" value="lyz_endolysin_autolysin"/>
    <property type="match status" value="1"/>
</dbReference>
<keyword evidence="6 7" id="KW-0326">Glycosidase</keyword>
<evidence type="ECO:0000256" key="5">
    <source>
        <dbReference type="ARBA" id="ARBA00023200"/>
    </source>
</evidence>
<evidence type="ECO:0000256" key="2">
    <source>
        <dbReference type="ARBA" id="ARBA00022529"/>
    </source>
</evidence>
<evidence type="ECO:0000313" key="10">
    <source>
        <dbReference type="Proteomes" id="UP000199468"/>
    </source>
</evidence>
<evidence type="ECO:0000256" key="8">
    <source>
        <dbReference type="SAM" id="Phobius"/>
    </source>
</evidence>
<dbReference type="InterPro" id="IPR051018">
    <property type="entry name" value="Bacteriophage_GH24"/>
</dbReference>
<dbReference type="SUPFAM" id="SSF53955">
    <property type="entry name" value="Lysozyme-like"/>
    <property type="match status" value="1"/>
</dbReference>
<comment type="similarity">
    <text evidence="7">Belongs to the glycosyl hydrolase 24 family.</text>
</comment>
<comment type="catalytic activity">
    <reaction evidence="1 7">
        <text>Hydrolysis of (1-&gt;4)-beta-linkages between N-acetylmuramic acid and N-acetyl-D-glucosamine residues in a peptidoglycan and between N-acetyl-D-glucosamine residues in chitodextrins.</text>
        <dbReference type="EC" id="3.2.1.17"/>
    </reaction>
</comment>
<dbReference type="InterPro" id="IPR023347">
    <property type="entry name" value="Lysozyme_dom_sf"/>
</dbReference>
<evidence type="ECO:0000256" key="4">
    <source>
        <dbReference type="ARBA" id="ARBA00022801"/>
    </source>
</evidence>
<dbReference type="PANTHER" id="PTHR38107:SF3">
    <property type="entry name" value="LYSOZYME RRRD-RELATED"/>
    <property type="match status" value="1"/>
</dbReference>
<feature type="transmembrane region" description="Helical" evidence="8">
    <location>
        <begin position="236"/>
        <end position="255"/>
    </location>
</feature>
<evidence type="ECO:0000256" key="1">
    <source>
        <dbReference type="ARBA" id="ARBA00000632"/>
    </source>
</evidence>
<keyword evidence="8" id="KW-1133">Transmembrane helix</keyword>
<sequence length="278" mass="29269">MTLRTTAAGIAIIKEFEGFVGKAYLCPAGVLTIGYGHTSAAGLPQVVKGMLINRQRAEEILRADVDVFENAIEKLIEKAKVNVVYAHEFDALVSLAFNIGVGAFAKSTVLKRLLRGDKKGAADAMLAWNKATVKGAKVVLTGLNRRRQAERALFLGDYKVAQAIAPTCGPMPQAVCAPEKREPMRKSTTGNAAVAGGGAGVLVAYEGAKQVLAVAGDVRSSAADAAGLIPGVPDSAALLVGLGLIAAVGFGIVWYRRWRKSREDEVQEFEAVDQYGAA</sequence>
<keyword evidence="8" id="KW-0812">Transmembrane</keyword>
<comment type="caution">
    <text evidence="9">The sequence shown here is derived from an EMBL/GenBank/DDBJ whole genome shotgun (WGS) entry which is preliminary data.</text>
</comment>
<dbReference type="PANTHER" id="PTHR38107">
    <property type="match status" value="1"/>
</dbReference>
<dbReference type="EC" id="3.2.1.17" evidence="7"/>
<dbReference type="Proteomes" id="UP000199468">
    <property type="component" value="Unassembled WGS sequence"/>
</dbReference>
<gene>
    <name evidence="9" type="ORF">SAMN05421844_107192</name>
</gene>
<accession>A0ABY0P456</accession>
<evidence type="ECO:0000256" key="3">
    <source>
        <dbReference type="ARBA" id="ARBA00022638"/>
    </source>
</evidence>
<evidence type="ECO:0000313" key="9">
    <source>
        <dbReference type="EMBL" id="SDH21925.1"/>
    </source>
</evidence>
<evidence type="ECO:0000256" key="6">
    <source>
        <dbReference type="ARBA" id="ARBA00023295"/>
    </source>
</evidence>
<keyword evidence="4 7" id="KW-0378">Hydrolase</keyword>
<protein>
    <recommendedName>
        <fullName evidence="7">Lysozyme</fullName>
        <ecNumber evidence="7">3.2.1.17</ecNumber>
    </recommendedName>
</protein>
<dbReference type="HAMAP" id="MF_04110">
    <property type="entry name" value="ENDOLYSIN_T4"/>
    <property type="match status" value="1"/>
</dbReference>
<name>A0ABY0P456_9HYPH</name>
<proteinExistence type="inferred from homology"/>
<dbReference type="Pfam" id="PF00959">
    <property type="entry name" value="Phage_lysozyme"/>
    <property type="match status" value="1"/>
</dbReference>
<keyword evidence="3 7" id="KW-0081">Bacteriolytic enzyme</keyword>
<dbReference type="InterPro" id="IPR023346">
    <property type="entry name" value="Lysozyme-like_dom_sf"/>
</dbReference>
<organism evidence="9 10">
    <name type="scientific">Bosea robiniae</name>
    <dbReference type="NCBI Taxonomy" id="1036780"/>
    <lineage>
        <taxon>Bacteria</taxon>
        <taxon>Pseudomonadati</taxon>
        <taxon>Pseudomonadota</taxon>
        <taxon>Alphaproteobacteria</taxon>
        <taxon>Hyphomicrobiales</taxon>
        <taxon>Boseaceae</taxon>
        <taxon>Bosea</taxon>
    </lineage>
</organism>
<evidence type="ECO:0000256" key="7">
    <source>
        <dbReference type="RuleBase" id="RU003788"/>
    </source>
</evidence>
<dbReference type="InterPro" id="IPR033907">
    <property type="entry name" value="Endolysin_autolysin"/>
</dbReference>
<dbReference type="Gene3D" id="1.10.530.40">
    <property type="match status" value="1"/>
</dbReference>
<dbReference type="InterPro" id="IPR034690">
    <property type="entry name" value="Endolysin_T4_type"/>
</dbReference>
<keyword evidence="5" id="KW-1035">Host cytoplasm</keyword>
<keyword evidence="8" id="KW-0472">Membrane</keyword>
<dbReference type="RefSeq" id="WP_091860272.1">
    <property type="nucleotide sequence ID" value="NZ_FNBZ01000007.1"/>
</dbReference>